<gene>
    <name evidence="1" type="ORF">DQM28_18285</name>
</gene>
<name>A0ABM6YCT5_9LEPT</name>
<reference evidence="1 2" key="1">
    <citation type="submission" date="2018-09" db="EMBL/GenBank/DDBJ databases">
        <title>Complete Genome sequences of three Leptospira mayottensis isolates obtained from Tenrecid mammals endemic to the Malagasy region.</title>
        <authorList>
            <person name="Cordonin C."/>
            <person name="Toty C."/>
        </authorList>
    </citation>
    <scope>NUCLEOTIDE SEQUENCE [LARGE SCALE GENOMIC DNA]</scope>
    <source>
        <strain evidence="1 2">MDI222</strain>
    </source>
</reference>
<dbReference type="Proteomes" id="UP000258889">
    <property type="component" value="Chromosome i"/>
</dbReference>
<dbReference type="EMBL" id="CP030144">
    <property type="protein sequence ID" value="AXR65857.1"/>
    <property type="molecule type" value="Genomic_DNA"/>
</dbReference>
<sequence>MRLRIFPKTHLSDILIYAFLKNLRIWNLDENLTVIKYARKLINYQRDVICDNFHILLRTY</sequence>
<protein>
    <submittedName>
        <fullName evidence="1">Uncharacterized protein</fullName>
    </submittedName>
</protein>
<evidence type="ECO:0000313" key="1">
    <source>
        <dbReference type="EMBL" id="AXR65857.1"/>
    </source>
</evidence>
<proteinExistence type="predicted"/>
<organism evidence="1 2">
    <name type="scientific">Leptospira mayottensis</name>
    <dbReference type="NCBI Taxonomy" id="1137606"/>
    <lineage>
        <taxon>Bacteria</taxon>
        <taxon>Pseudomonadati</taxon>
        <taxon>Spirochaetota</taxon>
        <taxon>Spirochaetia</taxon>
        <taxon>Leptospirales</taxon>
        <taxon>Leptospiraceae</taxon>
        <taxon>Leptospira</taxon>
    </lineage>
</organism>
<accession>A0ABM6YCT5</accession>
<evidence type="ECO:0000313" key="2">
    <source>
        <dbReference type="Proteomes" id="UP000258889"/>
    </source>
</evidence>
<keyword evidence="2" id="KW-1185">Reference proteome</keyword>